<sequence length="110" mass="12618">LLHIAAVLGWDAQQIDIKTAFLYGLLPDDEVQYMEQPKGFEAPGKESWVWKLQRGLYGMRQASRIWNKTMNDAMISWGFTRLSCESCIYYRKEDTGIVAAAVHVDDFLSI</sequence>
<dbReference type="EMBL" id="KL142384">
    <property type="protein sequence ID" value="KDR74045.1"/>
    <property type="molecule type" value="Genomic_DNA"/>
</dbReference>
<name>A0A067SSZ0_GALM3</name>
<accession>A0A067SSZ0</accession>
<dbReference type="HOGENOM" id="CLU_001650_10_3_1"/>
<protein>
    <recommendedName>
        <fullName evidence="1">Reverse transcriptase Ty1/copia-type domain-containing protein</fullName>
    </recommendedName>
</protein>
<keyword evidence="3" id="KW-1185">Reference proteome</keyword>
<reference evidence="3" key="1">
    <citation type="journal article" date="2014" name="Proc. Natl. Acad. Sci. U.S.A.">
        <title>Extensive sampling of basidiomycete genomes demonstrates inadequacy of the white-rot/brown-rot paradigm for wood decay fungi.</title>
        <authorList>
            <person name="Riley R."/>
            <person name="Salamov A.A."/>
            <person name="Brown D.W."/>
            <person name="Nagy L.G."/>
            <person name="Floudas D."/>
            <person name="Held B.W."/>
            <person name="Levasseur A."/>
            <person name="Lombard V."/>
            <person name="Morin E."/>
            <person name="Otillar R."/>
            <person name="Lindquist E.A."/>
            <person name="Sun H."/>
            <person name="LaButti K.M."/>
            <person name="Schmutz J."/>
            <person name="Jabbour D."/>
            <person name="Luo H."/>
            <person name="Baker S.E."/>
            <person name="Pisabarro A.G."/>
            <person name="Walton J.D."/>
            <person name="Blanchette R.A."/>
            <person name="Henrissat B."/>
            <person name="Martin F."/>
            <person name="Cullen D."/>
            <person name="Hibbett D.S."/>
            <person name="Grigoriev I.V."/>
        </authorList>
    </citation>
    <scope>NUCLEOTIDE SEQUENCE [LARGE SCALE GENOMIC DNA]</scope>
    <source>
        <strain evidence="3">CBS 339.88</strain>
    </source>
</reference>
<gene>
    <name evidence="2" type="ORF">GALMADRAFT_25229</name>
</gene>
<feature type="domain" description="Reverse transcriptase Ty1/copia-type" evidence="1">
    <location>
        <begin position="1"/>
        <end position="108"/>
    </location>
</feature>
<evidence type="ECO:0000259" key="1">
    <source>
        <dbReference type="Pfam" id="PF07727"/>
    </source>
</evidence>
<proteinExistence type="predicted"/>
<dbReference type="Proteomes" id="UP000027222">
    <property type="component" value="Unassembled WGS sequence"/>
</dbReference>
<feature type="non-terminal residue" evidence="2">
    <location>
        <position position="110"/>
    </location>
</feature>
<dbReference type="AlphaFoldDB" id="A0A067SSZ0"/>
<dbReference type="OrthoDB" id="3344688at2759"/>
<dbReference type="STRING" id="685588.A0A067SSZ0"/>
<evidence type="ECO:0000313" key="2">
    <source>
        <dbReference type="EMBL" id="KDR74045.1"/>
    </source>
</evidence>
<organism evidence="2 3">
    <name type="scientific">Galerina marginata (strain CBS 339.88)</name>
    <dbReference type="NCBI Taxonomy" id="685588"/>
    <lineage>
        <taxon>Eukaryota</taxon>
        <taxon>Fungi</taxon>
        <taxon>Dikarya</taxon>
        <taxon>Basidiomycota</taxon>
        <taxon>Agaricomycotina</taxon>
        <taxon>Agaricomycetes</taxon>
        <taxon>Agaricomycetidae</taxon>
        <taxon>Agaricales</taxon>
        <taxon>Agaricineae</taxon>
        <taxon>Strophariaceae</taxon>
        <taxon>Galerina</taxon>
    </lineage>
</organism>
<dbReference type="Pfam" id="PF07727">
    <property type="entry name" value="RVT_2"/>
    <property type="match status" value="1"/>
</dbReference>
<evidence type="ECO:0000313" key="3">
    <source>
        <dbReference type="Proteomes" id="UP000027222"/>
    </source>
</evidence>
<feature type="non-terminal residue" evidence="2">
    <location>
        <position position="1"/>
    </location>
</feature>
<dbReference type="InterPro" id="IPR013103">
    <property type="entry name" value="RVT_2"/>
</dbReference>